<comment type="caution">
    <text evidence="1">The sequence shown here is derived from an EMBL/GenBank/DDBJ whole genome shotgun (WGS) entry which is preliminary data.</text>
</comment>
<sequence length="111" mass="12773">MRKYDIYCAAGRSYWGCANEVDGKFEILCEEGLFAYAELTGEHLCVYKDNELVQYSIEYRAEHRMDFFNLDGVLVAYWLPRLNVGVDGAEPSSLLTLTHNKNTYIPRLLPP</sequence>
<dbReference type="Proteomes" id="UP000488299">
    <property type="component" value="Unassembled WGS sequence"/>
</dbReference>
<accession>A0A7J5TY99</accession>
<dbReference type="AlphaFoldDB" id="A0A7J5TY99"/>
<dbReference type="RefSeq" id="WP_152124733.1">
    <property type="nucleotide sequence ID" value="NZ_WELI01000005.1"/>
</dbReference>
<name>A0A7J5TY99_9BACT</name>
<evidence type="ECO:0000313" key="1">
    <source>
        <dbReference type="EMBL" id="KAB7730126.1"/>
    </source>
</evidence>
<proteinExistence type="predicted"/>
<organism evidence="1 2">
    <name type="scientific">Rudanella paleaurantiibacter</name>
    <dbReference type="NCBI Taxonomy" id="2614655"/>
    <lineage>
        <taxon>Bacteria</taxon>
        <taxon>Pseudomonadati</taxon>
        <taxon>Bacteroidota</taxon>
        <taxon>Cytophagia</taxon>
        <taxon>Cytophagales</taxon>
        <taxon>Cytophagaceae</taxon>
        <taxon>Rudanella</taxon>
    </lineage>
</organism>
<reference evidence="1 2" key="1">
    <citation type="submission" date="2019-10" db="EMBL/GenBank/DDBJ databases">
        <title>Rudanella paleaurantiibacter sp. nov., isolated from sludge.</title>
        <authorList>
            <person name="Xu S.Q."/>
        </authorList>
    </citation>
    <scope>NUCLEOTIDE SEQUENCE [LARGE SCALE GENOMIC DNA]</scope>
    <source>
        <strain evidence="1 2">HX-22-17</strain>
    </source>
</reference>
<dbReference type="EMBL" id="WELI01000005">
    <property type="protein sequence ID" value="KAB7730126.1"/>
    <property type="molecule type" value="Genomic_DNA"/>
</dbReference>
<keyword evidence="2" id="KW-1185">Reference proteome</keyword>
<protein>
    <submittedName>
        <fullName evidence="1">Uncharacterized protein</fullName>
    </submittedName>
</protein>
<evidence type="ECO:0000313" key="2">
    <source>
        <dbReference type="Proteomes" id="UP000488299"/>
    </source>
</evidence>
<gene>
    <name evidence="1" type="ORF">F5984_13160</name>
</gene>